<protein>
    <submittedName>
        <fullName evidence="2">Uncharacterized protein</fullName>
    </submittedName>
</protein>
<keyword evidence="3" id="KW-1185">Reference proteome</keyword>
<dbReference type="AlphaFoldDB" id="A0A084QXD0"/>
<name>A0A084QXD0_STAC4</name>
<dbReference type="EMBL" id="KL659792">
    <property type="protein sequence ID" value="KFA68615.1"/>
    <property type="molecule type" value="Genomic_DNA"/>
</dbReference>
<evidence type="ECO:0000313" key="3">
    <source>
        <dbReference type="Proteomes" id="UP000028524"/>
    </source>
</evidence>
<evidence type="ECO:0000256" key="1">
    <source>
        <dbReference type="SAM" id="MobiDB-lite"/>
    </source>
</evidence>
<dbReference type="HOGENOM" id="CLU_2062993_0_0_1"/>
<dbReference type="InParanoid" id="A0A084QXD0"/>
<organism evidence="2 3">
    <name type="scientific">Stachybotrys chlorohalonatus (strain IBT 40285)</name>
    <dbReference type="NCBI Taxonomy" id="1283841"/>
    <lineage>
        <taxon>Eukaryota</taxon>
        <taxon>Fungi</taxon>
        <taxon>Dikarya</taxon>
        <taxon>Ascomycota</taxon>
        <taxon>Pezizomycotina</taxon>
        <taxon>Sordariomycetes</taxon>
        <taxon>Hypocreomycetidae</taxon>
        <taxon>Hypocreales</taxon>
        <taxon>Stachybotryaceae</taxon>
        <taxon>Stachybotrys</taxon>
    </lineage>
</organism>
<accession>A0A084QXD0</accession>
<dbReference type="Proteomes" id="UP000028524">
    <property type="component" value="Unassembled WGS sequence"/>
</dbReference>
<proteinExistence type="predicted"/>
<sequence length="119" mass="13635">MRSLTIGSSRAFRAFQSQHEYRLSLSDRPWFDWLNRSKSRLWPKSLLQPYDPNVLWQLQVHKPAAKLYNGAAATSLTQATQTTSPPSHSPTHRSQLQIPIYPTPVYIYPTRGPLCQLSV</sequence>
<reference evidence="2 3" key="1">
    <citation type="journal article" date="2014" name="BMC Genomics">
        <title>Comparative genome sequencing reveals chemotype-specific gene clusters in the toxigenic black mold Stachybotrys.</title>
        <authorList>
            <person name="Semeiks J."/>
            <person name="Borek D."/>
            <person name="Otwinowski Z."/>
            <person name="Grishin N.V."/>
        </authorList>
    </citation>
    <scope>NUCLEOTIDE SEQUENCE [LARGE SCALE GENOMIC DNA]</scope>
    <source>
        <strain evidence="2 3">IBT 40285</strain>
    </source>
</reference>
<evidence type="ECO:0000313" key="2">
    <source>
        <dbReference type="EMBL" id="KFA68615.1"/>
    </source>
</evidence>
<feature type="compositionally biased region" description="Low complexity" evidence="1">
    <location>
        <begin position="75"/>
        <end position="86"/>
    </location>
</feature>
<feature type="region of interest" description="Disordered" evidence="1">
    <location>
        <begin position="75"/>
        <end position="94"/>
    </location>
</feature>
<gene>
    <name evidence="2" type="ORF">S40285_10491</name>
</gene>